<name>A0A7K9HE43_9PICI</name>
<keyword evidence="3" id="KW-1185">Reference proteome</keyword>
<dbReference type="InterPro" id="IPR051861">
    <property type="entry name" value="NET_actin-binding_domain"/>
</dbReference>
<feature type="non-terminal residue" evidence="2">
    <location>
        <position position="464"/>
    </location>
</feature>
<comment type="caution">
    <text evidence="2">The sequence shown here is derived from an EMBL/GenBank/DDBJ whole genome shotgun (WGS) entry which is preliminary data.</text>
</comment>
<gene>
    <name evidence="2" type="primary">Fhad1</name>
    <name evidence="2" type="ORF">BUCCAP_R02062</name>
</gene>
<feature type="coiled-coil region" evidence="1">
    <location>
        <begin position="373"/>
        <end position="459"/>
    </location>
</feature>
<dbReference type="AlphaFoldDB" id="A0A7K9HE43"/>
<dbReference type="Proteomes" id="UP000534107">
    <property type="component" value="Unassembled WGS sequence"/>
</dbReference>
<feature type="coiled-coil region" evidence="1">
    <location>
        <begin position="9"/>
        <end position="64"/>
    </location>
</feature>
<sequence length="464" mass="53343">QEEQLRTMQEESRLQRHKLQEEVMEYKEQSKQHALTIVALEESLLEAKQQQKALEEENAALLAKIEGPWLEVPPAPEPHSCVSYERWTILFSRRFKEELEVAQSMLLSKEAIITALSRELLETRARMSDLKGELNEEQKVELEQNLRQLKTQEQELKLLGEKLSQMASLVEQKEQALQTAAEELRYMPPGHDNLAAINQFSDLREFSLACCSLGCSFQEVMLDLAKLGAKCRGFRHEQTIQRQKEGLAELRLRAKLLEERQPSVATRKGSDLLMFLPKDLPEKIVQKTGLEKEPAIQLKGSKVTRHIPSRGLPRNTSVAASMEMAEGTELGEKMYLDVIGALGRLLKMKELSGMQPLKHLPQEERETAAVHRRKALELLYEKIRNLKSGLERKEEMLQGYKASVEQLRLNEASLQRCQEEMSKLEDEAFREAEEKALLKEALQRTQLQLKQEKRLLRAAKVHKV</sequence>
<dbReference type="EMBL" id="VWZO01003458">
    <property type="protein sequence ID" value="NXH11242.1"/>
    <property type="molecule type" value="Genomic_DNA"/>
</dbReference>
<organism evidence="2 3">
    <name type="scientific">Bucco capensis</name>
    <name type="common">collared puffbird</name>
    <dbReference type="NCBI Taxonomy" id="135168"/>
    <lineage>
        <taxon>Eukaryota</taxon>
        <taxon>Metazoa</taxon>
        <taxon>Chordata</taxon>
        <taxon>Craniata</taxon>
        <taxon>Vertebrata</taxon>
        <taxon>Euteleostomi</taxon>
        <taxon>Archelosauria</taxon>
        <taxon>Archosauria</taxon>
        <taxon>Dinosauria</taxon>
        <taxon>Saurischia</taxon>
        <taxon>Theropoda</taxon>
        <taxon>Coelurosauria</taxon>
        <taxon>Aves</taxon>
        <taxon>Neognathae</taxon>
        <taxon>Neoaves</taxon>
        <taxon>Telluraves</taxon>
        <taxon>Coraciimorphae</taxon>
        <taxon>Piciformes</taxon>
        <taxon>Bucconidae</taxon>
        <taxon>Bucco</taxon>
    </lineage>
</organism>
<feature type="non-terminal residue" evidence="2">
    <location>
        <position position="1"/>
    </location>
</feature>
<evidence type="ECO:0000256" key="1">
    <source>
        <dbReference type="SAM" id="Coils"/>
    </source>
</evidence>
<proteinExistence type="predicted"/>
<evidence type="ECO:0000313" key="2">
    <source>
        <dbReference type="EMBL" id="NXH11242.1"/>
    </source>
</evidence>
<evidence type="ECO:0000313" key="3">
    <source>
        <dbReference type="Proteomes" id="UP000534107"/>
    </source>
</evidence>
<dbReference type="OrthoDB" id="687730at2759"/>
<feature type="coiled-coil region" evidence="1">
    <location>
        <begin position="113"/>
        <end position="183"/>
    </location>
</feature>
<dbReference type="PANTHER" id="PTHR32258:SF28">
    <property type="entry name" value="PROTEIN NETWORKED 3A-RELATED"/>
    <property type="match status" value="1"/>
</dbReference>
<dbReference type="PANTHER" id="PTHR32258">
    <property type="entry name" value="PROTEIN NETWORKED 4A"/>
    <property type="match status" value="1"/>
</dbReference>
<protein>
    <submittedName>
        <fullName evidence="2">FHAD1 protein</fullName>
    </submittedName>
</protein>
<accession>A0A7K9HE43</accession>
<reference evidence="2 3" key="1">
    <citation type="submission" date="2019-09" db="EMBL/GenBank/DDBJ databases">
        <title>Bird 10,000 Genomes (B10K) Project - Family phase.</title>
        <authorList>
            <person name="Zhang G."/>
        </authorList>
    </citation>
    <scope>NUCLEOTIDE SEQUENCE [LARGE SCALE GENOMIC DNA]</scope>
    <source>
        <strain evidence="2">B10K-DU-001-16</strain>
        <tissue evidence="2">Muscle</tissue>
    </source>
</reference>
<keyword evidence="1" id="KW-0175">Coiled coil</keyword>